<sequence length="74" mass="8891">MGLEFEMEKKLVVLEEEDLDELLRDINDSLPKHDSWIWIHDKRGQHTIRNSNQPYIRWKLVALLFSSTKKTLEL</sequence>
<reference evidence="2" key="1">
    <citation type="journal article" date="2020" name="Nat. Commun.">
        <title>Genome sequence of the cluster root forming white lupin.</title>
        <authorList>
            <person name="Hufnagel B."/>
            <person name="Marques A."/>
            <person name="Soriano A."/>
            <person name="Marques L."/>
            <person name="Divol F."/>
            <person name="Doumas P."/>
            <person name="Sallet E."/>
            <person name="Mancinotti D."/>
            <person name="Carrere S."/>
            <person name="Marande W."/>
            <person name="Arribat S."/>
            <person name="Keller J."/>
            <person name="Huneau C."/>
            <person name="Blein T."/>
            <person name="Aime D."/>
            <person name="Laguerre M."/>
            <person name="Taylor J."/>
            <person name="Schubert V."/>
            <person name="Nelson M."/>
            <person name="Geu-Flores F."/>
            <person name="Crespi M."/>
            <person name="Gallardo-Guerrero K."/>
            <person name="Delaux P.-M."/>
            <person name="Salse J."/>
            <person name="Berges H."/>
            <person name="Guyot R."/>
            <person name="Gouzy J."/>
            <person name="Peret B."/>
        </authorList>
    </citation>
    <scope>NUCLEOTIDE SEQUENCE [LARGE SCALE GENOMIC DNA]</scope>
    <source>
        <strain evidence="2">cv. Amiga</strain>
    </source>
</reference>
<evidence type="ECO:0000313" key="2">
    <source>
        <dbReference type="Proteomes" id="UP000447434"/>
    </source>
</evidence>
<keyword evidence="2" id="KW-1185">Reference proteome</keyword>
<evidence type="ECO:0000313" key="1">
    <source>
        <dbReference type="EMBL" id="KAE9613491.1"/>
    </source>
</evidence>
<name>A0A6A4QHU5_LUPAL</name>
<organism evidence="1 2">
    <name type="scientific">Lupinus albus</name>
    <name type="common">White lupine</name>
    <name type="synonym">Lupinus termis</name>
    <dbReference type="NCBI Taxonomy" id="3870"/>
    <lineage>
        <taxon>Eukaryota</taxon>
        <taxon>Viridiplantae</taxon>
        <taxon>Streptophyta</taxon>
        <taxon>Embryophyta</taxon>
        <taxon>Tracheophyta</taxon>
        <taxon>Spermatophyta</taxon>
        <taxon>Magnoliopsida</taxon>
        <taxon>eudicotyledons</taxon>
        <taxon>Gunneridae</taxon>
        <taxon>Pentapetalae</taxon>
        <taxon>rosids</taxon>
        <taxon>fabids</taxon>
        <taxon>Fabales</taxon>
        <taxon>Fabaceae</taxon>
        <taxon>Papilionoideae</taxon>
        <taxon>50 kb inversion clade</taxon>
        <taxon>genistoids sensu lato</taxon>
        <taxon>core genistoids</taxon>
        <taxon>Genisteae</taxon>
        <taxon>Lupinus</taxon>
    </lineage>
</organism>
<dbReference type="AlphaFoldDB" id="A0A6A4QHU5"/>
<comment type="caution">
    <text evidence="1">The sequence shown here is derived from an EMBL/GenBank/DDBJ whole genome shotgun (WGS) entry which is preliminary data.</text>
</comment>
<dbReference type="EMBL" id="WOCE01000005">
    <property type="protein sequence ID" value="KAE9613491.1"/>
    <property type="molecule type" value="Genomic_DNA"/>
</dbReference>
<accession>A0A6A4QHU5</accession>
<proteinExistence type="predicted"/>
<protein>
    <submittedName>
        <fullName evidence="1">Uncharacterized protein</fullName>
    </submittedName>
</protein>
<dbReference type="Proteomes" id="UP000447434">
    <property type="component" value="Chromosome 5"/>
</dbReference>
<gene>
    <name evidence="1" type="ORF">Lalb_Chr05g0217991</name>
</gene>